<organism evidence="1">
    <name type="scientific">freshwater metagenome</name>
    <dbReference type="NCBI Taxonomy" id="449393"/>
    <lineage>
        <taxon>unclassified sequences</taxon>
        <taxon>metagenomes</taxon>
        <taxon>ecological metagenomes</taxon>
    </lineage>
</organism>
<dbReference type="AlphaFoldDB" id="A0A6J7KNR6"/>
<reference evidence="1" key="1">
    <citation type="submission" date="2020-05" db="EMBL/GenBank/DDBJ databases">
        <authorList>
            <person name="Chiriac C."/>
            <person name="Salcher M."/>
            <person name="Ghai R."/>
            <person name="Kavagutti S V."/>
        </authorList>
    </citation>
    <scope>NUCLEOTIDE SEQUENCE</scope>
</reference>
<protein>
    <submittedName>
        <fullName evidence="1">Unannotated protein</fullName>
    </submittedName>
</protein>
<proteinExistence type="predicted"/>
<sequence>MVATTPRISVIDTVSLYVPAGVLDAARTIPESSMLMPVVDPVIAKVRAPVPPAMVNAVEESARETVVVMFEPPLIVRGPLTVIVIGAREIALTESVTMMVS</sequence>
<name>A0A6J7KNR6_9ZZZZ</name>
<evidence type="ECO:0000313" key="1">
    <source>
        <dbReference type="EMBL" id="CAB4957297.1"/>
    </source>
</evidence>
<dbReference type="EMBL" id="CAFBNS010000036">
    <property type="protein sequence ID" value="CAB4957297.1"/>
    <property type="molecule type" value="Genomic_DNA"/>
</dbReference>
<gene>
    <name evidence="1" type="ORF">UFOPK3874_00313</name>
</gene>
<accession>A0A6J7KNR6</accession>